<organism evidence="6 7">
    <name type="scientific">Malus baccata</name>
    <name type="common">Siberian crab apple</name>
    <name type="synonym">Pyrus baccata</name>
    <dbReference type="NCBI Taxonomy" id="106549"/>
    <lineage>
        <taxon>Eukaryota</taxon>
        <taxon>Viridiplantae</taxon>
        <taxon>Streptophyta</taxon>
        <taxon>Embryophyta</taxon>
        <taxon>Tracheophyta</taxon>
        <taxon>Spermatophyta</taxon>
        <taxon>Magnoliopsida</taxon>
        <taxon>eudicotyledons</taxon>
        <taxon>Gunneridae</taxon>
        <taxon>Pentapetalae</taxon>
        <taxon>rosids</taxon>
        <taxon>fabids</taxon>
        <taxon>Rosales</taxon>
        <taxon>Rosaceae</taxon>
        <taxon>Amygdaloideae</taxon>
        <taxon>Maleae</taxon>
        <taxon>Malus</taxon>
    </lineage>
</organism>
<protein>
    <recommendedName>
        <fullName evidence="5">NAC domain-containing protein</fullName>
    </recommendedName>
</protein>
<evidence type="ECO:0000313" key="7">
    <source>
        <dbReference type="Proteomes" id="UP000315295"/>
    </source>
</evidence>
<gene>
    <name evidence="6" type="ORF">C1H46_012828</name>
</gene>
<evidence type="ECO:0000259" key="5">
    <source>
        <dbReference type="PROSITE" id="PS51005"/>
    </source>
</evidence>
<dbReference type="AlphaFoldDB" id="A0A540MS49"/>
<dbReference type="SUPFAM" id="SSF101941">
    <property type="entry name" value="NAC domain"/>
    <property type="match status" value="1"/>
</dbReference>
<keyword evidence="4" id="KW-0539">Nucleus</keyword>
<dbReference type="InterPro" id="IPR036093">
    <property type="entry name" value="NAC_dom_sf"/>
</dbReference>
<feature type="domain" description="NAC" evidence="5">
    <location>
        <begin position="8"/>
        <end position="77"/>
    </location>
</feature>
<evidence type="ECO:0000256" key="4">
    <source>
        <dbReference type="ARBA" id="ARBA00023242"/>
    </source>
</evidence>
<dbReference type="GO" id="GO:0003677">
    <property type="term" value="F:DNA binding"/>
    <property type="evidence" value="ECO:0007669"/>
    <property type="project" value="UniProtKB-KW"/>
</dbReference>
<dbReference type="Proteomes" id="UP000315295">
    <property type="component" value="Unassembled WGS sequence"/>
</dbReference>
<comment type="caution">
    <text evidence="6">The sequence shown here is derived from an EMBL/GenBank/DDBJ whole genome shotgun (WGS) entry which is preliminary data.</text>
</comment>
<dbReference type="PROSITE" id="PS51005">
    <property type="entry name" value="NAC"/>
    <property type="match status" value="1"/>
</dbReference>
<reference evidence="6 7" key="1">
    <citation type="journal article" date="2019" name="G3 (Bethesda)">
        <title>Sequencing of a Wild Apple (Malus baccata) Genome Unravels the Differences Between Cultivated and Wild Apple Species Regarding Disease Resistance and Cold Tolerance.</title>
        <authorList>
            <person name="Chen X."/>
        </authorList>
    </citation>
    <scope>NUCLEOTIDE SEQUENCE [LARGE SCALE GENOMIC DNA]</scope>
    <source>
        <strain evidence="7">cv. Shandingzi</strain>
        <tissue evidence="6">Leaves</tissue>
    </source>
</reference>
<proteinExistence type="predicted"/>
<dbReference type="Pfam" id="PF02365">
    <property type="entry name" value="NAM"/>
    <property type="match status" value="1"/>
</dbReference>
<evidence type="ECO:0000256" key="2">
    <source>
        <dbReference type="ARBA" id="ARBA00023125"/>
    </source>
</evidence>
<evidence type="ECO:0000256" key="1">
    <source>
        <dbReference type="ARBA" id="ARBA00023015"/>
    </source>
</evidence>
<keyword evidence="3" id="KW-0804">Transcription</keyword>
<dbReference type="GO" id="GO:0006355">
    <property type="term" value="P:regulation of DNA-templated transcription"/>
    <property type="evidence" value="ECO:0007669"/>
    <property type="project" value="InterPro"/>
</dbReference>
<dbReference type="InterPro" id="IPR003441">
    <property type="entry name" value="NAC-dom"/>
</dbReference>
<dbReference type="EMBL" id="VIEB01000192">
    <property type="protein sequence ID" value="TQE01598.1"/>
    <property type="molecule type" value="Genomic_DNA"/>
</dbReference>
<name>A0A540MS49_MALBA</name>
<keyword evidence="2" id="KW-0238">DNA-binding</keyword>
<evidence type="ECO:0000256" key="3">
    <source>
        <dbReference type="ARBA" id="ARBA00023163"/>
    </source>
</evidence>
<keyword evidence="7" id="KW-1185">Reference proteome</keyword>
<evidence type="ECO:0000313" key="6">
    <source>
        <dbReference type="EMBL" id="TQE01598.1"/>
    </source>
</evidence>
<sequence>MIINSDQLPVGFRFMTTDEELVTHYLMNKVFHRPVRAAQEIREVDAAGFYGGHPKNLGIYTCDDLYLVLLEQIFSYG</sequence>
<keyword evidence="1" id="KW-0805">Transcription regulation</keyword>
<accession>A0A540MS49</accession>